<gene>
    <name evidence="3" type="ORF">K489DRAFT_194624</name>
</gene>
<dbReference type="Proteomes" id="UP000504637">
    <property type="component" value="Unplaced"/>
</dbReference>
<dbReference type="GeneID" id="54357355"/>
<reference evidence="3" key="3">
    <citation type="submission" date="2025-08" db="UniProtKB">
        <authorList>
            <consortium name="RefSeq"/>
        </authorList>
    </citation>
    <scope>IDENTIFICATION</scope>
    <source>
        <strain evidence="3">CBS 342.82</strain>
    </source>
</reference>
<sequence>MNLIGIWIFGSGSGVFSNYTLIPVLRHVNDYAFDAEFPALGLRTRQQSIAASLDESRRSTPPVPPGFEVQLANESRRATPSIPPGLSRPTALPDLEGGPGSTTSRPSSRASLRRGVSAQITPAVPLCPATPSGTAATPPRNGITDDDHGSIIHETPTKSSKAVGDIVSKKEGPFVNMSPAPATALDNAALASKDEEFSKPKPSTKKEAANATTVPLKSSKSTRASNRSPSKTTSAKETSETSIPPVTPVKGAPKPSDKKSLGKLDITAAVMQQEPSKQAASPSTQSATPAGSQRSMAVPTPSMSTKASDSPGPVTESPAKKPAPRVLRVVQTPKEEIMPPVPTIAPTLPSMLANRHALRKASVTSINFPGTPSSELVSMSDNMSIASTNAHSRAGSPPPFTSKVGSAPIRTKTKSQQKKDRQERAKMIEQEMAKNDDETKSQPEIPAQEAILSRKKKAKREKEPKLKPVASTTETKHPIAPKAAPKAQNEQKHNSTSESTVQEPIKKEVKPAPPVKSSQVLPPAPPTLPTHREPSPPPTPTNLSAAQIIADLKAHTPEIQKCIEQLFKVTNHNAFKYPPNFSSQRELAAAMNWRADFKLNLTKSEVDDLLRGRYPAVNYSEPHSENNPWERGMVTASGAHLRALTKELESRFVELEQALREIPEEFRFRPGKPQNETKFPHMDLVALQREYENLSHGGHHGGGGRGPNVMEQMVQDGANMRKGAFLVDEASRYINEFVMPPVTPPPSVGGNGNGNNGGGGNGKGGKHGSGGQQGGAGNGSQHADLVVPSLDVAERQLNEAKRHAEEREVALKKQMKKNKKLIGISA</sequence>
<accession>A0A6J3M768</accession>
<feature type="region of interest" description="Disordered" evidence="1">
    <location>
        <begin position="739"/>
        <end position="783"/>
    </location>
</feature>
<feature type="compositionally biased region" description="Gly residues" evidence="1">
    <location>
        <begin position="749"/>
        <end position="778"/>
    </location>
</feature>
<feature type="compositionally biased region" description="Polar residues" evidence="1">
    <location>
        <begin position="210"/>
        <end position="229"/>
    </location>
</feature>
<name>A0A6J3M768_9PEZI</name>
<feature type="compositionally biased region" description="Polar residues" evidence="1">
    <location>
        <begin position="291"/>
        <end position="308"/>
    </location>
</feature>
<feature type="region of interest" description="Disordered" evidence="1">
    <location>
        <begin position="72"/>
        <end position="165"/>
    </location>
</feature>
<feature type="compositionally biased region" description="Low complexity" evidence="1">
    <location>
        <begin position="101"/>
        <end position="115"/>
    </location>
</feature>
<feature type="compositionally biased region" description="Basic and acidic residues" evidence="1">
    <location>
        <begin position="193"/>
        <end position="208"/>
    </location>
</feature>
<feature type="compositionally biased region" description="Polar residues" evidence="1">
    <location>
        <begin position="365"/>
        <end position="391"/>
    </location>
</feature>
<feature type="compositionally biased region" description="Low complexity" evidence="1">
    <location>
        <begin position="230"/>
        <end position="242"/>
    </location>
</feature>
<protein>
    <submittedName>
        <fullName evidence="3">Uncharacterized protein</fullName>
    </submittedName>
</protein>
<reference evidence="3" key="2">
    <citation type="submission" date="2020-04" db="EMBL/GenBank/DDBJ databases">
        <authorList>
            <consortium name="NCBI Genome Project"/>
        </authorList>
    </citation>
    <scope>NUCLEOTIDE SEQUENCE</scope>
    <source>
        <strain evidence="3">CBS 342.82</strain>
    </source>
</reference>
<evidence type="ECO:0000313" key="3">
    <source>
        <dbReference type="RefSeq" id="XP_033460415.1"/>
    </source>
</evidence>
<feature type="compositionally biased region" description="Low complexity" evidence="1">
    <location>
        <begin position="129"/>
        <end position="139"/>
    </location>
</feature>
<proteinExistence type="predicted"/>
<organism evidence="3">
    <name type="scientific">Dissoconium aciculare CBS 342.82</name>
    <dbReference type="NCBI Taxonomy" id="1314786"/>
    <lineage>
        <taxon>Eukaryota</taxon>
        <taxon>Fungi</taxon>
        <taxon>Dikarya</taxon>
        <taxon>Ascomycota</taxon>
        <taxon>Pezizomycotina</taxon>
        <taxon>Dothideomycetes</taxon>
        <taxon>Dothideomycetidae</taxon>
        <taxon>Mycosphaerellales</taxon>
        <taxon>Dissoconiaceae</taxon>
        <taxon>Dissoconium</taxon>
    </lineage>
</organism>
<reference evidence="3" key="1">
    <citation type="submission" date="2020-01" db="EMBL/GenBank/DDBJ databases">
        <authorList>
            <consortium name="DOE Joint Genome Institute"/>
            <person name="Haridas S."/>
            <person name="Albert R."/>
            <person name="Binder M."/>
            <person name="Bloem J."/>
            <person name="Labutti K."/>
            <person name="Salamov A."/>
            <person name="Andreopoulos B."/>
            <person name="Baker S.E."/>
            <person name="Barry K."/>
            <person name="Bills G."/>
            <person name="Bluhm B.H."/>
            <person name="Cannon C."/>
            <person name="Castanera R."/>
            <person name="Culley D.E."/>
            <person name="Daum C."/>
            <person name="Ezra D."/>
            <person name="Gonzalez J.B."/>
            <person name="Henrissat B."/>
            <person name="Kuo A."/>
            <person name="Liang C."/>
            <person name="Lipzen A."/>
            <person name="Lutzoni F."/>
            <person name="Magnuson J."/>
            <person name="Mondo S."/>
            <person name="Nolan M."/>
            <person name="Ohm R."/>
            <person name="Pangilinan J."/>
            <person name="Park H.-J."/>
            <person name="Ramirez L."/>
            <person name="Alfaro M."/>
            <person name="Sun H."/>
            <person name="Tritt A."/>
            <person name="Yoshinaga Y."/>
            <person name="Zwiers L.-H."/>
            <person name="Turgeon B.G."/>
            <person name="Goodwin S.B."/>
            <person name="Spatafora J.W."/>
            <person name="Crous P.W."/>
            <person name="Grigoriev I.V."/>
        </authorList>
    </citation>
    <scope>NUCLEOTIDE SEQUENCE</scope>
    <source>
        <strain evidence="3">CBS 342.82</strain>
    </source>
</reference>
<feature type="region of interest" description="Disordered" evidence="1">
    <location>
        <begin position="193"/>
        <end position="346"/>
    </location>
</feature>
<keyword evidence="2" id="KW-1185">Reference proteome</keyword>
<dbReference type="RefSeq" id="XP_033460415.1">
    <property type="nucleotide sequence ID" value="XM_033599556.1"/>
</dbReference>
<feature type="compositionally biased region" description="Basic and acidic residues" evidence="1">
    <location>
        <begin position="417"/>
        <end position="441"/>
    </location>
</feature>
<evidence type="ECO:0000313" key="2">
    <source>
        <dbReference type="Proteomes" id="UP000504637"/>
    </source>
</evidence>
<feature type="region of interest" description="Disordered" evidence="1">
    <location>
        <begin position="365"/>
        <end position="542"/>
    </location>
</feature>
<dbReference type="OrthoDB" id="1923159at2759"/>
<feature type="compositionally biased region" description="Low complexity" evidence="1">
    <location>
        <begin position="275"/>
        <end position="290"/>
    </location>
</feature>
<evidence type="ECO:0000256" key="1">
    <source>
        <dbReference type="SAM" id="MobiDB-lite"/>
    </source>
</evidence>
<dbReference type="AlphaFoldDB" id="A0A6J3M768"/>